<dbReference type="SUPFAM" id="SSF49464">
    <property type="entry name" value="Carboxypeptidase regulatory domain-like"/>
    <property type="match status" value="2"/>
</dbReference>
<dbReference type="SUPFAM" id="SSF49452">
    <property type="entry name" value="Starch-binding domain-like"/>
    <property type="match status" value="1"/>
</dbReference>
<evidence type="ECO:0000313" key="2">
    <source>
        <dbReference type="Proteomes" id="UP000593892"/>
    </source>
</evidence>
<accession>A0A7S7NVT1</accession>
<name>A0A7S7NVT1_PALFE</name>
<keyword evidence="1" id="KW-0121">Carboxypeptidase</keyword>
<dbReference type="Proteomes" id="UP000593892">
    <property type="component" value="Chromosome"/>
</dbReference>
<dbReference type="Gene3D" id="2.40.50.120">
    <property type="match status" value="1"/>
</dbReference>
<dbReference type="AlphaFoldDB" id="A0A7S7NVT1"/>
<dbReference type="KEGG" id="pfer:IRI77_12135"/>
<dbReference type="SUPFAM" id="SSF50242">
    <property type="entry name" value="TIMP-like"/>
    <property type="match status" value="1"/>
</dbReference>
<gene>
    <name evidence="1" type="ORF">IRI77_12135</name>
</gene>
<dbReference type="Gene3D" id="2.60.40.10">
    <property type="entry name" value="Immunoglobulins"/>
    <property type="match status" value="1"/>
</dbReference>
<dbReference type="InterPro" id="IPR013783">
    <property type="entry name" value="Ig-like_fold"/>
</dbReference>
<proteinExistence type="predicted"/>
<sequence>MADFRRPHPRPLRVVRMQVREVLNGVGPGQQEVEIATGLGGGDCGFAFQVGADYVVYAYRNSEGRLETGICSRTRLLSQAAEDVEYIRSMANAPRTGEIRVRTAVGDTPGTPGVQIIADREGSRSSALTNAVGDAVFGGLPPGAYTIHAQLDGDLPEDPSVQLNAKGCLDVTLLRVLRISGLVTARDGEPAARIEVQLRSVGGAPWESAMTDPDGRYQLRVIKAGQYHLGINLNHSPTQDTPYPRWFYPGTDDPASATTIVFSGRPETRSYDFTLPDRQPERSIDGTVSRADGQPMPRAVVTILDATRTVVAQAFADQGGRFSARVFAGTAYRLHTVWPGSTSVAATSAVPMDIAPAATPLSVRLTLTQPGNSFLDDPR</sequence>
<keyword evidence="1" id="KW-0378">Hydrolase</keyword>
<dbReference type="EMBL" id="CP063849">
    <property type="protein sequence ID" value="QOY90660.1"/>
    <property type="molecule type" value="Genomic_DNA"/>
</dbReference>
<dbReference type="InterPro" id="IPR008993">
    <property type="entry name" value="TIMP-like_OB-fold"/>
</dbReference>
<keyword evidence="2" id="KW-1185">Reference proteome</keyword>
<dbReference type="GO" id="GO:0030246">
    <property type="term" value="F:carbohydrate binding"/>
    <property type="evidence" value="ECO:0007669"/>
    <property type="project" value="InterPro"/>
</dbReference>
<organism evidence="1 2">
    <name type="scientific">Paludibaculum fermentans</name>
    <dbReference type="NCBI Taxonomy" id="1473598"/>
    <lineage>
        <taxon>Bacteria</taxon>
        <taxon>Pseudomonadati</taxon>
        <taxon>Acidobacteriota</taxon>
        <taxon>Terriglobia</taxon>
        <taxon>Bryobacterales</taxon>
        <taxon>Bryobacteraceae</taxon>
        <taxon>Paludibaculum</taxon>
    </lineage>
</organism>
<dbReference type="RefSeq" id="WP_194452319.1">
    <property type="nucleotide sequence ID" value="NZ_CP063849.1"/>
</dbReference>
<dbReference type="InterPro" id="IPR008969">
    <property type="entry name" value="CarboxyPept-like_regulatory"/>
</dbReference>
<evidence type="ECO:0000313" key="1">
    <source>
        <dbReference type="EMBL" id="QOY90660.1"/>
    </source>
</evidence>
<dbReference type="Pfam" id="PF13620">
    <property type="entry name" value="CarboxypepD_reg"/>
    <property type="match status" value="1"/>
</dbReference>
<dbReference type="GO" id="GO:0004180">
    <property type="term" value="F:carboxypeptidase activity"/>
    <property type="evidence" value="ECO:0007669"/>
    <property type="project" value="UniProtKB-KW"/>
</dbReference>
<keyword evidence="1" id="KW-0645">Protease</keyword>
<reference evidence="1 2" key="1">
    <citation type="submission" date="2020-10" db="EMBL/GenBank/DDBJ databases">
        <title>Complete genome sequence of Paludibaculum fermentans P105T, a facultatively anaerobic acidobacterium capable of dissimilatory Fe(III) reduction.</title>
        <authorList>
            <person name="Dedysh S.N."/>
            <person name="Beletsky A.V."/>
            <person name="Kulichevskaya I.S."/>
            <person name="Mardanov A.V."/>
            <person name="Ravin N.V."/>
        </authorList>
    </citation>
    <scope>NUCLEOTIDE SEQUENCE [LARGE SCALE GENOMIC DNA]</scope>
    <source>
        <strain evidence="1 2">P105</strain>
    </source>
</reference>
<protein>
    <submittedName>
        <fullName evidence="1">Carboxypeptidase regulatory-like domain-containing protein</fullName>
    </submittedName>
</protein>
<dbReference type="InterPro" id="IPR013784">
    <property type="entry name" value="Carb-bd-like_fold"/>
</dbReference>